<dbReference type="AlphaFoldDB" id="A0A4D9DI68"/>
<evidence type="ECO:0000313" key="2">
    <source>
        <dbReference type="Proteomes" id="UP000355283"/>
    </source>
</evidence>
<reference evidence="1 2" key="1">
    <citation type="submission" date="2019-01" db="EMBL/GenBank/DDBJ databases">
        <title>Nuclear Genome Assembly of the Microalgal Biofuel strain Nannochloropsis salina CCMP1776.</title>
        <authorList>
            <person name="Hovde B."/>
        </authorList>
    </citation>
    <scope>NUCLEOTIDE SEQUENCE [LARGE SCALE GENOMIC DNA]</scope>
    <source>
        <strain evidence="1 2">CCMP1776</strain>
    </source>
</reference>
<protein>
    <submittedName>
        <fullName evidence="1">Uncharacterized protein</fullName>
    </submittedName>
</protein>
<organism evidence="1 2">
    <name type="scientific">Nannochloropsis salina CCMP1776</name>
    <dbReference type="NCBI Taxonomy" id="1027361"/>
    <lineage>
        <taxon>Eukaryota</taxon>
        <taxon>Sar</taxon>
        <taxon>Stramenopiles</taxon>
        <taxon>Ochrophyta</taxon>
        <taxon>Eustigmatophyceae</taxon>
        <taxon>Eustigmatales</taxon>
        <taxon>Monodopsidaceae</taxon>
        <taxon>Microchloropsis</taxon>
        <taxon>Microchloropsis salina</taxon>
    </lineage>
</organism>
<dbReference type="Proteomes" id="UP000355283">
    <property type="component" value="Unassembled WGS sequence"/>
</dbReference>
<accession>A0A4D9DI68</accession>
<sequence>MNEGKFCDAPSPIPSFQDEFKVILAQQLRAVSSIDTDVDRYLIPRNFRKFILESFDMQTLGKKAKLGRAKLAKALLQLNASIEELLQQSVNSTIDMGTLRSKILERQERSKMMQGRLDRFDALIQVLAAIEEHLVIWKHESLAINREVRSTGCEVSRHDSFGDTKGIEQASVERARDLSQALGRAVEKEGREILENCLVKWMRQQTMLPAQSTPFLILTGVRLKSLDSEPMLAIRGDVVRESSRVYDLTDRPKAELDALVVTPTSTGSNRLQVLVAVEMKRSLHEIPIDCIKYHLSLEVCRRATPELLCFASSAVCSPASVRDDLLIAEALPQVSTENGFLLDFSSFRLPEDAFYIVKRGGVEMRAVDKLLLKRVHLRQNEKGFSLDEEALRNFYAPDFASLKNITHEERRMAEMKREAVIDALFDDFSNYGVESLRQRLSVIVKVLAGKSPASRGPLQNVFSLKEGDAE</sequence>
<dbReference type="EMBL" id="SDOX01000001">
    <property type="protein sequence ID" value="TFJ88549.1"/>
    <property type="molecule type" value="Genomic_DNA"/>
</dbReference>
<comment type="caution">
    <text evidence="1">The sequence shown here is derived from an EMBL/GenBank/DDBJ whole genome shotgun (WGS) entry which is preliminary data.</text>
</comment>
<evidence type="ECO:0000313" key="1">
    <source>
        <dbReference type="EMBL" id="TFJ88549.1"/>
    </source>
</evidence>
<dbReference type="OrthoDB" id="10611100at2759"/>
<name>A0A4D9DI68_9STRA</name>
<keyword evidence="2" id="KW-1185">Reference proteome</keyword>
<proteinExistence type="predicted"/>
<gene>
    <name evidence="1" type="ORF">NSK_000123</name>
</gene>